<reference evidence="1" key="1">
    <citation type="submission" date="2014-09" db="EMBL/GenBank/DDBJ databases">
        <authorList>
            <person name="Magalhaes I.L.F."/>
            <person name="Oliveira U."/>
            <person name="Santos F.R."/>
            <person name="Vidigal T.H.D.A."/>
            <person name="Brescovit A.D."/>
            <person name="Santos A.J."/>
        </authorList>
    </citation>
    <scope>NUCLEOTIDE SEQUENCE</scope>
    <source>
        <tissue evidence="1">Shoot tissue taken approximately 20 cm above the soil surface</tissue>
    </source>
</reference>
<reference evidence="1" key="2">
    <citation type="journal article" date="2015" name="Data Brief">
        <title>Shoot transcriptome of the giant reed, Arundo donax.</title>
        <authorList>
            <person name="Barrero R.A."/>
            <person name="Guerrero F.D."/>
            <person name="Moolhuijzen P."/>
            <person name="Goolsby J.A."/>
            <person name="Tidwell J."/>
            <person name="Bellgard S.E."/>
            <person name="Bellgard M.I."/>
        </authorList>
    </citation>
    <scope>NUCLEOTIDE SEQUENCE</scope>
    <source>
        <tissue evidence="1">Shoot tissue taken approximately 20 cm above the soil surface</tissue>
    </source>
</reference>
<dbReference type="AlphaFoldDB" id="A0A0A9BC50"/>
<dbReference type="EMBL" id="GBRH01241013">
    <property type="protein sequence ID" value="JAD56882.1"/>
    <property type="molecule type" value="Transcribed_RNA"/>
</dbReference>
<evidence type="ECO:0000313" key="1">
    <source>
        <dbReference type="EMBL" id="JAD56882.1"/>
    </source>
</evidence>
<sequence>MSCYLVLRIASQNFNEFKILSSLFLILQVYGEIKYHEKIAST</sequence>
<name>A0A0A9BC50_ARUDO</name>
<proteinExistence type="predicted"/>
<organism evidence="1">
    <name type="scientific">Arundo donax</name>
    <name type="common">Giant reed</name>
    <name type="synonym">Donax arundinaceus</name>
    <dbReference type="NCBI Taxonomy" id="35708"/>
    <lineage>
        <taxon>Eukaryota</taxon>
        <taxon>Viridiplantae</taxon>
        <taxon>Streptophyta</taxon>
        <taxon>Embryophyta</taxon>
        <taxon>Tracheophyta</taxon>
        <taxon>Spermatophyta</taxon>
        <taxon>Magnoliopsida</taxon>
        <taxon>Liliopsida</taxon>
        <taxon>Poales</taxon>
        <taxon>Poaceae</taxon>
        <taxon>PACMAD clade</taxon>
        <taxon>Arundinoideae</taxon>
        <taxon>Arundineae</taxon>
        <taxon>Arundo</taxon>
    </lineage>
</organism>
<protein>
    <submittedName>
        <fullName evidence="1">Uncharacterized protein</fullName>
    </submittedName>
</protein>
<accession>A0A0A9BC50</accession>